<keyword evidence="6" id="KW-0119">Carbohydrate metabolism</keyword>
<dbReference type="InterPro" id="IPR031475">
    <property type="entry name" value="NBD_C"/>
</dbReference>
<evidence type="ECO:0008006" key="11">
    <source>
        <dbReference type="Google" id="ProtNLM"/>
    </source>
</evidence>
<dbReference type="NCBIfam" id="NF047819">
    <property type="entry name" value="ThrnKinDtnkGamma"/>
    <property type="match status" value="1"/>
</dbReference>
<dbReference type="PATRIC" id="fig|1420013.3.peg.2672"/>
<dbReference type="Proteomes" id="UP000019586">
    <property type="component" value="Chromosome"/>
</dbReference>
<dbReference type="InterPro" id="IPR037051">
    <property type="entry name" value="4-carb_acid_sugar_kinase_N_sf"/>
</dbReference>
<reference evidence="9 10" key="1">
    <citation type="journal article" date="2014" name="Proc. Natl. Acad. Sci. U.S.A.">
        <title>Molecular dissection of the evolution of carbapenem-resistant multilocus sequence type 258 Klebsiella pneumoniae.</title>
        <authorList>
            <person name="Deleo F.R."/>
            <person name="Chen L."/>
            <person name="Porcella S.F."/>
            <person name="Martens C.A."/>
            <person name="Kobayashi S.D."/>
            <person name="Porter A.R."/>
            <person name="Chavda K.D."/>
            <person name="Jacobs M.R."/>
            <person name="Mathema B."/>
            <person name="Olsen R.J."/>
            <person name="Bonomo R.A."/>
            <person name="Musser J.M."/>
            <person name="Kreiswirth B.N."/>
        </authorList>
    </citation>
    <scope>NUCLEOTIDE SEQUENCE [LARGE SCALE GENOMIC DNA]</scope>
    <source>
        <strain evidence="9">30684/NJST258_2</strain>
    </source>
</reference>
<evidence type="ECO:0000313" key="10">
    <source>
        <dbReference type="Proteomes" id="UP000019586"/>
    </source>
</evidence>
<name>W8UVH4_KLEPN</name>
<dbReference type="SUPFAM" id="SSF142764">
    <property type="entry name" value="YgbK-like"/>
    <property type="match status" value="1"/>
</dbReference>
<evidence type="ECO:0000256" key="1">
    <source>
        <dbReference type="ARBA" id="ARBA00005715"/>
    </source>
</evidence>
<evidence type="ECO:0000313" key="9">
    <source>
        <dbReference type="EMBL" id="AHM79618.1"/>
    </source>
</evidence>
<keyword evidence="5" id="KW-0067">ATP-binding</keyword>
<dbReference type="EMBL" id="CP006918">
    <property type="protein sequence ID" value="AHM79618.1"/>
    <property type="molecule type" value="Genomic_DNA"/>
</dbReference>
<protein>
    <recommendedName>
        <fullName evidence="11">Inner membrane protein</fullName>
    </recommendedName>
</protein>
<dbReference type="AlphaFoldDB" id="W8UVH4"/>
<dbReference type="Pfam" id="PF07005">
    <property type="entry name" value="SBD_N"/>
    <property type="match status" value="1"/>
</dbReference>
<evidence type="ECO:0000256" key="5">
    <source>
        <dbReference type="ARBA" id="ARBA00022840"/>
    </source>
</evidence>
<dbReference type="Gene3D" id="3.40.980.20">
    <property type="entry name" value="Four-carbon acid sugar kinase, nucleotide binding domain"/>
    <property type="match status" value="1"/>
</dbReference>
<feature type="domain" description="Four-carbon acid sugar kinase nucleotide binding" evidence="8">
    <location>
        <begin position="250"/>
        <end position="413"/>
    </location>
</feature>
<dbReference type="InterPro" id="IPR042213">
    <property type="entry name" value="NBD_C_sf"/>
</dbReference>
<sequence length="426" mass="45423">MNIINLRFYRLQGRRMNDRNNRVLVLADDFTGANDAGVSLAEAGMSVEVAFTAGQPSTARALILNSDSRAMTAAAAADKVAALLRGAATFVPHWQVKKIDSTLRGNPGGELEAMMAAQGCRMAVVAPAYPAAGRHTRDGRCYVHGVPLDQTEFASDPKTPVSRAEISEIIAMQSRLPCLTLNAGQLPAALATAGEEKRVLIVDAWEDSHLDQVIDAVAPHARETLLVGSAGLCEALARRLRRSEQGPLMAVVGSMSEMAQRQVAALQVHSRVRVIEIDVEQTFSGSPKEEASRIAGALREGQHCVVTTRPNHAARHGIEARCRERGLSRAAYGEHICAWLADVTAQAVAQSSPGALYLSGGDVAIAVAHALGATGFQIRGRVAECVPYGHFLGGRWSRPVMTKAGGFGTDTTLLHVVNFIEEKLSV</sequence>
<comment type="similarity">
    <text evidence="1">Belongs to the four-carbon acid sugar kinase family.</text>
</comment>
<dbReference type="Pfam" id="PF17042">
    <property type="entry name" value="NBD_C"/>
    <property type="match status" value="1"/>
</dbReference>
<dbReference type="HOGENOM" id="CLU_029424_0_1_6"/>
<organism evidence="9 10">
    <name type="scientific">Klebsiella pneumoniae 30684/NJST258_2</name>
    <dbReference type="NCBI Taxonomy" id="1420013"/>
    <lineage>
        <taxon>Bacteria</taxon>
        <taxon>Pseudomonadati</taxon>
        <taxon>Pseudomonadota</taxon>
        <taxon>Gammaproteobacteria</taxon>
        <taxon>Enterobacterales</taxon>
        <taxon>Enterobacteriaceae</taxon>
        <taxon>Klebsiella/Raoultella group</taxon>
        <taxon>Klebsiella</taxon>
        <taxon>Klebsiella pneumoniae complex</taxon>
    </lineage>
</organism>
<dbReference type="GO" id="GO:0005524">
    <property type="term" value="F:ATP binding"/>
    <property type="evidence" value="ECO:0007669"/>
    <property type="project" value="UniProtKB-KW"/>
</dbReference>
<evidence type="ECO:0000256" key="2">
    <source>
        <dbReference type="ARBA" id="ARBA00022679"/>
    </source>
</evidence>
<evidence type="ECO:0000259" key="7">
    <source>
        <dbReference type="Pfam" id="PF07005"/>
    </source>
</evidence>
<dbReference type="KEGG" id="kps:KPNJ2_02838"/>
<gene>
    <name evidence="9" type="ORF">KPNJ2_02838</name>
</gene>
<feature type="domain" description="Four-carbon acid sugar kinase N-terminal" evidence="7">
    <location>
        <begin position="24"/>
        <end position="236"/>
    </location>
</feature>
<evidence type="ECO:0000256" key="4">
    <source>
        <dbReference type="ARBA" id="ARBA00022777"/>
    </source>
</evidence>
<keyword evidence="4" id="KW-0418">Kinase</keyword>
<dbReference type="InterPro" id="IPR010737">
    <property type="entry name" value="4-carb_acid_sugar_kinase_N"/>
</dbReference>
<proteinExistence type="inferred from homology"/>
<keyword evidence="2" id="KW-0808">Transferase</keyword>
<dbReference type="GO" id="GO:0016301">
    <property type="term" value="F:kinase activity"/>
    <property type="evidence" value="ECO:0007669"/>
    <property type="project" value="UniProtKB-KW"/>
</dbReference>
<evidence type="ECO:0000259" key="8">
    <source>
        <dbReference type="Pfam" id="PF17042"/>
    </source>
</evidence>
<accession>W8UVH4</accession>
<dbReference type="Gene3D" id="3.40.50.10840">
    <property type="entry name" value="Putative sugar-binding, N-terminal domain"/>
    <property type="match status" value="1"/>
</dbReference>
<evidence type="ECO:0000256" key="6">
    <source>
        <dbReference type="ARBA" id="ARBA00023277"/>
    </source>
</evidence>
<keyword evidence="3" id="KW-0547">Nucleotide-binding</keyword>
<evidence type="ECO:0000256" key="3">
    <source>
        <dbReference type="ARBA" id="ARBA00022741"/>
    </source>
</evidence>